<evidence type="ECO:0000313" key="2">
    <source>
        <dbReference type="EMBL" id="NYD41599.1"/>
    </source>
</evidence>
<reference evidence="2 3" key="1">
    <citation type="submission" date="2020-07" db="EMBL/GenBank/DDBJ databases">
        <title>Sequencing the genomes of 1000 actinobacteria strains.</title>
        <authorList>
            <person name="Klenk H.-P."/>
        </authorList>
    </citation>
    <scope>NUCLEOTIDE SEQUENCE [LARGE SCALE GENOMIC DNA]</scope>
    <source>
        <strain evidence="2 3">DSM 21350</strain>
    </source>
</reference>
<accession>A0A7Y9E5G6</accession>
<dbReference type="Proteomes" id="UP000535511">
    <property type="component" value="Unassembled WGS sequence"/>
</dbReference>
<sequence>MTGRGGAAGPDGGVGSARPAWRSGLVGLVAIAAVWLTWWLAATITDRTGHADATYVVVFLGGPVALLASVVILAVAGARVVRNLVRRRRIP</sequence>
<dbReference type="RefSeq" id="WP_179663323.1">
    <property type="nucleotide sequence ID" value="NZ_JACCBG010000001.1"/>
</dbReference>
<feature type="transmembrane region" description="Helical" evidence="1">
    <location>
        <begin position="20"/>
        <end position="41"/>
    </location>
</feature>
<keyword evidence="3" id="KW-1185">Reference proteome</keyword>
<feature type="transmembrane region" description="Helical" evidence="1">
    <location>
        <begin position="53"/>
        <end position="81"/>
    </location>
</feature>
<proteinExistence type="predicted"/>
<name>A0A7Y9E5G6_9ACTN</name>
<evidence type="ECO:0000256" key="1">
    <source>
        <dbReference type="SAM" id="Phobius"/>
    </source>
</evidence>
<keyword evidence="1" id="KW-1133">Transmembrane helix</keyword>
<comment type="caution">
    <text evidence="2">The sequence shown here is derived from an EMBL/GenBank/DDBJ whole genome shotgun (WGS) entry which is preliminary data.</text>
</comment>
<evidence type="ECO:0000313" key="3">
    <source>
        <dbReference type="Proteomes" id="UP000535511"/>
    </source>
</evidence>
<dbReference type="AlphaFoldDB" id="A0A7Y9E5G6"/>
<organism evidence="2 3">
    <name type="scientific">Nocardioides panaciterrulae</name>
    <dbReference type="NCBI Taxonomy" id="661492"/>
    <lineage>
        <taxon>Bacteria</taxon>
        <taxon>Bacillati</taxon>
        <taxon>Actinomycetota</taxon>
        <taxon>Actinomycetes</taxon>
        <taxon>Propionibacteriales</taxon>
        <taxon>Nocardioidaceae</taxon>
        <taxon>Nocardioides</taxon>
    </lineage>
</organism>
<keyword evidence="1" id="KW-0812">Transmembrane</keyword>
<gene>
    <name evidence="2" type="ORF">BJZ21_001682</name>
</gene>
<keyword evidence="1" id="KW-0472">Membrane</keyword>
<dbReference type="EMBL" id="JACCBG010000001">
    <property type="protein sequence ID" value="NYD41599.1"/>
    <property type="molecule type" value="Genomic_DNA"/>
</dbReference>
<protein>
    <submittedName>
        <fullName evidence="2">Uncharacterized protein</fullName>
    </submittedName>
</protein>